<evidence type="ECO:0000256" key="2">
    <source>
        <dbReference type="ARBA" id="ARBA00022692"/>
    </source>
</evidence>
<dbReference type="Pfam" id="PF13896">
    <property type="entry name" value="Glyco_transf_49"/>
    <property type="match status" value="3"/>
</dbReference>
<evidence type="ECO:0000256" key="5">
    <source>
        <dbReference type="ARBA" id="ARBA00023136"/>
    </source>
</evidence>
<keyword evidence="5" id="KW-0472">Membrane</keyword>
<evidence type="ECO:0000256" key="6">
    <source>
        <dbReference type="ARBA" id="ARBA00023180"/>
    </source>
</evidence>
<comment type="subcellular location">
    <subcellularLocation>
        <location evidence="1">Membrane</location>
        <topology evidence="1">Single-pass type II membrane protein</topology>
    </subcellularLocation>
</comment>
<accession>A0ABD1YSB1</accession>
<gene>
    <name evidence="8" type="ORF">R1flu_005141</name>
</gene>
<dbReference type="InterPro" id="IPR051292">
    <property type="entry name" value="Xyl/GlcA_transferase"/>
</dbReference>
<protein>
    <recommendedName>
        <fullName evidence="7">Polysaccharide lyase 14 domain-containing protein</fullName>
    </recommendedName>
</protein>
<evidence type="ECO:0000256" key="1">
    <source>
        <dbReference type="ARBA" id="ARBA00004606"/>
    </source>
</evidence>
<comment type="caution">
    <text evidence="8">The sequence shown here is derived from an EMBL/GenBank/DDBJ whole genome shotgun (WGS) entry which is preliminary data.</text>
</comment>
<dbReference type="InterPro" id="IPR048958">
    <property type="entry name" value="Polysacc_lyase_14"/>
</dbReference>
<dbReference type="Proteomes" id="UP001605036">
    <property type="component" value="Unassembled WGS sequence"/>
</dbReference>
<organism evidence="8 9">
    <name type="scientific">Riccia fluitans</name>
    <dbReference type="NCBI Taxonomy" id="41844"/>
    <lineage>
        <taxon>Eukaryota</taxon>
        <taxon>Viridiplantae</taxon>
        <taxon>Streptophyta</taxon>
        <taxon>Embryophyta</taxon>
        <taxon>Marchantiophyta</taxon>
        <taxon>Marchantiopsida</taxon>
        <taxon>Marchantiidae</taxon>
        <taxon>Marchantiales</taxon>
        <taxon>Ricciaceae</taxon>
        <taxon>Riccia</taxon>
    </lineage>
</organism>
<dbReference type="GO" id="GO:0016020">
    <property type="term" value="C:membrane"/>
    <property type="evidence" value="ECO:0007669"/>
    <property type="project" value="UniProtKB-SubCell"/>
</dbReference>
<keyword evidence="2" id="KW-0812">Transmembrane</keyword>
<dbReference type="EMBL" id="JBHFFA010000003">
    <property type="protein sequence ID" value="KAL2633662.1"/>
    <property type="molecule type" value="Genomic_DNA"/>
</dbReference>
<dbReference type="Gene3D" id="2.60.120.200">
    <property type="match status" value="1"/>
</dbReference>
<name>A0ABD1YSB1_9MARC</name>
<dbReference type="PANTHER" id="PTHR12270">
    <property type="entry name" value="GLYCOSYLTRANSFERASE-RELATED"/>
    <property type="match status" value="1"/>
</dbReference>
<evidence type="ECO:0000256" key="3">
    <source>
        <dbReference type="ARBA" id="ARBA00022968"/>
    </source>
</evidence>
<keyword evidence="4" id="KW-1133">Transmembrane helix</keyword>
<evidence type="ECO:0000313" key="8">
    <source>
        <dbReference type="EMBL" id="KAL2633662.1"/>
    </source>
</evidence>
<keyword evidence="6" id="KW-0325">Glycoprotein</keyword>
<sequence>MEYMSASIACIPPASYITKHLYLRSRLPRRVGDVTLCTHCSIDRLERLEAQAKCWKGVISAAVMVPCPCTPASIRLAARRVKALHAKVEDSAGPCRLDITLVRHQRKPTSLPNCSDPWQYPINALRNVALRFAATELVLLFDVDLLPGLGVQEELWNHDVYAGYHRACTELRRVIVLPALQQMSPSRDSSPIRHEIQAGFSIASSGKANLAKMWEEGTLRDFASHVYPLGHGPTNTERWLSSAAMYQVQYRDGYEPYFLCARRLVPWYDERFTGYGRNKVIHAFHTACLDFRFWVHPDWFVVHVDHPLSPAWIATLGPNPRASQRLQDVKSMYNAVKSELVSRPTHSGVCLSPGLCAWDVPIPRFPNVRRVSFPKYLWLKGKDKLLGGEEMGHWSCADKPPESLVRSSTPEYLETLHDLRYHFTTSKLRPARGMWPLRSKLPRRSRDITLVTVATWDRLQRLSAQCRVWNGVISAAIFAPQNVNVDALRADLLSLHDEVEKAGRCRLDLILLESATTERRSCCCQQPGGVSTCNGRVKKNKQCWSTELCPINALRNVALGLAVTDLILLLDVDLLPAASLNECSENEDQYNCLWRIAVEEKTAIVVPSFQFSWRKFTASTDLPLTQSPDVDISDDEIMSSQQSVARGSFSESGEDELQKHGRSLASLRQQAAVISRAERIADQGADAIRNGLADGWVCGFHIKNYPRGHGPTDFDLWGQLSQKEFEDAAESDVMCCSVCRSYDITYEEGFEPFVICSRESIPRFDERFRGYGYDKVSFFHHLHLLRFNFRVLVHAYALNIPHAKSSDWMRTFGPSADTLQPIRVKALYQRFKRELQFKTSASILLTHTREFSSWDLRETGSSLTELRLTADDHIYQSLVCFSTGRYNRPEVEGLTLGWQGTIAPLSRGTHIRTISHVSSENNISIMDHLEKESSSSSSHEEETEIKKWNEYGGDEQLHVSKQTKVYMCKDASVNYLSPGMEEARLDEISVGCLKPLKRLWFCAADFKGHRAEQKMRNRYSSKVVASGSAVNDQGGSWRLDEFQWDNSDWKLRASADSLANCSVVKFSKKSGNIVNKDAACEDGEYRLRVSMSAGSWSPQASRLAGITTGGISVRSLLPSRPAREVMLRYMVRFPSSFQWVKGGALPGLWVHDLLQTSFAWRRAGKGQFSPVLTGPGLPEKTPPKNLPNMSRPFFFVAGRWHAIQIVVSVADHGLESDLEEESDSDVSVADLDEEGSTKRVPFPYTLDFESVRRGAVLEIEASVDFEVVSKLTYAPYARRLPVEGSFCRDRGAPMGLVFSCYFGGKTQDWATPVDTHVDFCEFQIWTD</sequence>
<keyword evidence="3" id="KW-0735">Signal-anchor</keyword>
<proteinExistence type="predicted"/>
<evidence type="ECO:0000256" key="4">
    <source>
        <dbReference type="ARBA" id="ARBA00022989"/>
    </source>
</evidence>
<dbReference type="PANTHER" id="PTHR12270:SF52">
    <property type="entry name" value="GLYCOSYLTRANSFERASE-LIKE PROTEIN GNT13-RELATED"/>
    <property type="match status" value="1"/>
</dbReference>
<feature type="domain" description="Polysaccharide lyase 14" evidence="7">
    <location>
        <begin position="1083"/>
        <end position="1149"/>
    </location>
</feature>
<evidence type="ECO:0000313" key="9">
    <source>
        <dbReference type="Proteomes" id="UP001605036"/>
    </source>
</evidence>
<reference evidence="8 9" key="1">
    <citation type="submission" date="2024-09" db="EMBL/GenBank/DDBJ databases">
        <title>Chromosome-scale assembly of Riccia fluitans.</title>
        <authorList>
            <person name="Paukszto L."/>
            <person name="Sawicki J."/>
            <person name="Karawczyk K."/>
            <person name="Piernik-Szablinska J."/>
            <person name="Szczecinska M."/>
            <person name="Mazdziarz M."/>
        </authorList>
    </citation>
    <scope>NUCLEOTIDE SEQUENCE [LARGE SCALE GENOMIC DNA]</scope>
    <source>
        <strain evidence="8">Rf_01</strain>
        <tissue evidence="8">Aerial parts of the thallus</tissue>
    </source>
</reference>
<keyword evidence="9" id="KW-1185">Reference proteome</keyword>
<dbReference type="Pfam" id="PF21294">
    <property type="entry name" value="Polysacc_lyase_14"/>
    <property type="match status" value="1"/>
</dbReference>
<evidence type="ECO:0000259" key="7">
    <source>
        <dbReference type="Pfam" id="PF21294"/>
    </source>
</evidence>